<feature type="chain" id="PRO_5045689819" evidence="9">
    <location>
        <begin position="23"/>
        <end position="212"/>
    </location>
</feature>
<dbReference type="SMART" id="SM01190">
    <property type="entry name" value="EMP24_GP25L"/>
    <property type="match status" value="1"/>
</dbReference>
<keyword evidence="4 9" id="KW-0732">Signal</keyword>
<reference evidence="11 12" key="1">
    <citation type="journal article" date="2024" name="BMC Biol.">
        <title>Comparative genomics of Ascetosporea gives new insight into the evolutionary basis for animal parasitism in Rhizaria.</title>
        <authorList>
            <person name="Hiltunen Thoren M."/>
            <person name="Onut-Brannstrom I."/>
            <person name="Alfjorden A."/>
            <person name="Peckova H."/>
            <person name="Swords F."/>
            <person name="Hooper C."/>
            <person name="Holzer A.S."/>
            <person name="Bass D."/>
            <person name="Burki F."/>
        </authorList>
    </citation>
    <scope>NUCLEOTIDE SEQUENCE [LARGE SCALE GENOMIC DNA]</scope>
    <source>
        <strain evidence="11">20-A016</strain>
    </source>
</reference>
<dbReference type="InterPro" id="IPR015720">
    <property type="entry name" value="Emp24-like"/>
</dbReference>
<evidence type="ECO:0000256" key="5">
    <source>
        <dbReference type="ARBA" id="ARBA00022989"/>
    </source>
</evidence>
<accession>A0ABV2AL21</accession>
<dbReference type="Proteomes" id="UP001439008">
    <property type="component" value="Unassembled WGS sequence"/>
</dbReference>
<organism evidence="11 12">
    <name type="scientific">Bonamia ostreae</name>
    <dbReference type="NCBI Taxonomy" id="126728"/>
    <lineage>
        <taxon>Eukaryota</taxon>
        <taxon>Sar</taxon>
        <taxon>Rhizaria</taxon>
        <taxon>Endomyxa</taxon>
        <taxon>Ascetosporea</taxon>
        <taxon>Haplosporida</taxon>
        <taxon>Bonamia</taxon>
    </lineage>
</organism>
<protein>
    <submittedName>
        <fullName evidence="11">Transmembrane emp24 domain-containing protein 10</fullName>
    </submittedName>
</protein>
<evidence type="ECO:0000256" key="3">
    <source>
        <dbReference type="ARBA" id="ARBA00022692"/>
    </source>
</evidence>
<evidence type="ECO:0000256" key="1">
    <source>
        <dbReference type="ARBA" id="ARBA00004479"/>
    </source>
</evidence>
<evidence type="ECO:0000256" key="9">
    <source>
        <dbReference type="SAM" id="SignalP"/>
    </source>
</evidence>
<dbReference type="PANTHER" id="PTHR22811">
    <property type="entry name" value="TRANSMEMBRANE EMP24 DOMAIN-CONTAINING PROTEIN"/>
    <property type="match status" value="1"/>
</dbReference>
<feature type="signal peptide" evidence="9">
    <location>
        <begin position="1"/>
        <end position="22"/>
    </location>
</feature>
<evidence type="ECO:0000256" key="7">
    <source>
        <dbReference type="RuleBase" id="RU003827"/>
    </source>
</evidence>
<dbReference type="PROSITE" id="PS50866">
    <property type="entry name" value="GOLD"/>
    <property type="match status" value="1"/>
</dbReference>
<evidence type="ECO:0000259" key="10">
    <source>
        <dbReference type="PROSITE" id="PS50866"/>
    </source>
</evidence>
<evidence type="ECO:0000256" key="4">
    <source>
        <dbReference type="ARBA" id="ARBA00022729"/>
    </source>
</evidence>
<keyword evidence="12" id="KW-1185">Reference proteome</keyword>
<evidence type="ECO:0000313" key="11">
    <source>
        <dbReference type="EMBL" id="MES1920371.1"/>
    </source>
</evidence>
<keyword evidence="6 8" id="KW-0472">Membrane</keyword>
<gene>
    <name evidence="11" type="primary">TMED10_2</name>
    <name evidence="11" type="ORF">MHBO_002048</name>
</gene>
<dbReference type="EMBL" id="JBDODL010000635">
    <property type="protein sequence ID" value="MES1920371.1"/>
    <property type="molecule type" value="Genomic_DNA"/>
</dbReference>
<evidence type="ECO:0000256" key="6">
    <source>
        <dbReference type="ARBA" id="ARBA00023136"/>
    </source>
</evidence>
<sequence>MSKKVINGAIWAFFLFLKLSTAFHFYVNDHRRKENFCLKEDLQENAIYNAKIKVSSQMEDDSGHSNILIYVLDENGNKIKSRYLKKEDRFVFMSRADGVYNLCFQTGNNGPQIKTKISIESGIDDKYNSIDFAKFEKMGAIEIEMKKMIDLMVEIKQELIIQNIRESQMTKMTDETSELIKNISMLETFLFVVFSVAQMYVLKHFFKLKKLI</sequence>
<feature type="transmembrane region" description="Helical" evidence="8">
    <location>
        <begin position="183"/>
        <end position="202"/>
    </location>
</feature>
<comment type="subcellular location">
    <subcellularLocation>
        <location evidence="1 7">Membrane</location>
        <topology evidence="1 7">Single-pass type I membrane protein</topology>
    </subcellularLocation>
</comment>
<proteinExistence type="inferred from homology"/>
<dbReference type="InterPro" id="IPR009038">
    <property type="entry name" value="GOLD_dom"/>
</dbReference>
<comment type="caution">
    <text evidence="11">The sequence shown here is derived from an EMBL/GenBank/DDBJ whole genome shotgun (WGS) entry which is preliminary data.</text>
</comment>
<evidence type="ECO:0000256" key="8">
    <source>
        <dbReference type="SAM" id="Phobius"/>
    </source>
</evidence>
<name>A0ABV2AL21_9EUKA</name>
<feature type="domain" description="GOLD" evidence="10">
    <location>
        <begin position="35"/>
        <end position="155"/>
    </location>
</feature>
<evidence type="ECO:0000313" key="12">
    <source>
        <dbReference type="Proteomes" id="UP001439008"/>
    </source>
</evidence>
<evidence type="ECO:0000256" key="2">
    <source>
        <dbReference type="ARBA" id="ARBA00007104"/>
    </source>
</evidence>
<keyword evidence="3 7" id="KW-0812">Transmembrane</keyword>
<dbReference type="Pfam" id="PF01105">
    <property type="entry name" value="EMP24_GP25L"/>
    <property type="match status" value="1"/>
</dbReference>
<keyword evidence="5 8" id="KW-1133">Transmembrane helix</keyword>
<comment type="similarity">
    <text evidence="2 7">Belongs to the EMP24/GP25L family.</text>
</comment>